<organism evidence="1 2">
    <name type="scientific">Neisseria dumasiana</name>
    <dbReference type="NCBI Taxonomy" id="1931275"/>
    <lineage>
        <taxon>Bacteria</taxon>
        <taxon>Pseudomonadati</taxon>
        <taxon>Pseudomonadota</taxon>
        <taxon>Betaproteobacteria</taxon>
        <taxon>Neisseriales</taxon>
        <taxon>Neisseriaceae</taxon>
        <taxon>Neisseria</taxon>
    </lineage>
</organism>
<dbReference type="Proteomes" id="UP000193303">
    <property type="component" value="Unassembled WGS sequence"/>
</dbReference>
<protein>
    <submittedName>
        <fullName evidence="1">Uncharacterized protein</fullName>
    </submittedName>
</protein>
<proteinExistence type="predicted"/>
<dbReference type="RefSeq" id="WP_085360560.1">
    <property type="nucleotide sequence ID" value="NZ_MTAB01000035.1"/>
</dbReference>
<dbReference type="OrthoDB" id="6637972at2"/>
<gene>
    <name evidence="1" type="ORF">BV912_11130</name>
</gene>
<feature type="non-terminal residue" evidence="1">
    <location>
        <position position="136"/>
    </location>
</feature>
<sequence>MNSLYEVISQSIDSVLENYDLTENTQTNKAITQQIKQVINLKVAPQIELIELKNKLDILFEYEKNYLTLLKDFKEEIKFANALQEDLRKERAKFFSEILREVSSTLSQAQVEESVASSWIQDLVKSYTNSLNLSSN</sequence>
<reference evidence="2" key="1">
    <citation type="submission" date="2017-01" db="EMBL/GenBank/DDBJ databases">
        <authorList>
            <person name="Mah S.A."/>
            <person name="Swanson W.J."/>
            <person name="Moy G.W."/>
            <person name="Vacquier V.D."/>
        </authorList>
    </citation>
    <scope>NUCLEOTIDE SEQUENCE [LARGE SCALE GENOMIC DNA]</scope>
    <source>
        <strain evidence="2">124861</strain>
    </source>
</reference>
<evidence type="ECO:0000313" key="2">
    <source>
        <dbReference type="Proteomes" id="UP000193303"/>
    </source>
</evidence>
<dbReference type="AlphaFoldDB" id="A0A1X3DC37"/>
<name>A0A1X3DC37_9NEIS</name>
<comment type="caution">
    <text evidence="1">The sequence shown here is derived from an EMBL/GenBank/DDBJ whole genome shotgun (WGS) entry which is preliminary data.</text>
</comment>
<accession>A0A1X3DC37</accession>
<evidence type="ECO:0000313" key="1">
    <source>
        <dbReference type="EMBL" id="OSI17292.1"/>
    </source>
</evidence>
<dbReference type="EMBL" id="MTAB01000035">
    <property type="protein sequence ID" value="OSI17292.1"/>
    <property type="molecule type" value="Genomic_DNA"/>
</dbReference>